<gene>
    <name evidence="1" type="ORF">DMAD_05595</name>
</gene>
<dbReference type="Proteomes" id="UP001500889">
    <property type="component" value="Chromosome J"/>
</dbReference>
<organism evidence="1 2">
    <name type="scientific">Drosophila madeirensis</name>
    <name type="common">Fruit fly</name>
    <dbReference type="NCBI Taxonomy" id="30013"/>
    <lineage>
        <taxon>Eukaryota</taxon>
        <taxon>Metazoa</taxon>
        <taxon>Ecdysozoa</taxon>
        <taxon>Arthropoda</taxon>
        <taxon>Hexapoda</taxon>
        <taxon>Insecta</taxon>
        <taxon>Pterygota</taxon>
        <taxon>Neoptera</taxon>
        <taxon>Endopterygota</taxon>
        <taxon>Diptera</taxon>
        <taxon>Brachycera</taxon>
        <taxon>Muscomorpha</taxon>
        <taxon>Ephydroidea</taxon>
        <taxon>Drosophilidae</taxon>
        <taxon>Drosophila</taxon>
        <taxon>Sophophora</taxon>
    </lineage>
</organism>
<proteinExistence type="predicted"/>
<evidence type="ECO:0000313" key="2">
    <source>
        <dbReference type="Proteomes" id="UP001500889"/>
    </source>
</evidence>
<protein>
    <submittedName>
        <fullName evidence="1">Uncharacterized protein</fullName>
    </submittedName>
</protein>
<name>A0AAU9FNB0_DROMD</name>
<keyword evidence="2" id="KW-1185">Reference proteome</keyword>
<dbReference type="PANTHER" id="PTHR35685">
    <property type="entry name" value="825-OAK-RELATED-RELATED"/>
    <property type="match status" value="1"/>
</dbReference>
<dbReference type="AlphaFoldDB" id="A0AAU9FNB0"/>
<reference evidence="1 2" key="1">
    <citation type="submission" date="2024-02" db="EMBL/GenBank/DDBJ databases">
        <title>A chromosome-level genome assembly of Drosophila madeirensis, a fruit fly species endemic to Madeira island.</title>
        <authorList>
            <person name="Tomihara K."/>
            <person name="Llopart A."/>
            <person name="Yamamoto D."/>
        </authorList>
    </citation>
    <scope>NUCLEOTIDE SEQUENCE [LARGE SCALE GENOMIC DNA]</scope>
    <source>
        <strain evidence="1 2">RF1</strain>
    </source>
</reference>
<evidence type="ECO:0000313" key="1">
    <source>
        <dbReference type="EMBL" id="BFF97110.1"/>
    </source>
</evidence>
<dbReference type="EMBL" id="AP029265">
    <property type="protein sequence ID" value="BFF97110.1"/>
    <property type="molecule type" value="Genomic_DNA"/>
</dbReference>
<accession>A0AAU9FNB0</accession>
<sequence length="165" mass="17191">MLISWAPSVTFALSIRYKNKSSTTAGHQTHFPSSRSHNLIPNQTKMFKYVIVICALIACVAGKPGHLLSAQLLAAPAPLLAAPAPVVTATSSQLIARNFNGIAAAPVIASVPVAAPVPVVKTVAPVATRIISPFAAPLIAKYADAAPLHYTTPLGYATAPQPIYF</sequence>
<dbReference type="PANTHER" id="PTHR35685:SF2">
    <property type="entry name" value="825-OAK-RELATED"/>
    <property type="match status" value="1"/>
</dbReference>